<organism evidence="2 3">
    <name type="scientific">Artemisia annua</name>
    <name type="common">Sweet wormwood</name>
    <dbReference type="NCBI Taxonomy" id="35608"/>
    <lineage>
        <taxon>Eukaryota</taxon>
        <taxon>Viridiplantae</taxon>
        <taxon>Streptophyta</taxon>
        <taxon>Embryophyta</taxon>
        <taxon>Tracheophyta</taxon>
        <taxon>Spermatophyta</taxon>
        <taxon>Magnoliopsida</taxon>
        <taxon>eudicotyledons</taxon>
        <taxon>Gunneridae</taxon>
        <taxon>Pentapetalae</taxon>
        <taxon>asterids</taxon>
        <taxon>campanulids</taxon>
        <taxon>Asterales</taxon>
        <taxon>Asteraceae</taxon>
        <taxon>Asteroideae</taxon>
        <taxon>Anthemideae</taxon>
        <taxon>Artemisiinae</taxon>
        <taxon>Artemisia</taxon>
    </lineage>
</organism>
<dbReference type="Gene3D" id="3.40.50.410">
    <property type="entry name" value="von Willebrand factor, type A domain"/>
    <property type="match status" value="1"/>
</dbReference>
<name>A0A2U1L775_ARTAN</name>
<dbReference type="STRING" id="35608.A0A2U1L775"/>
<evidence type="ECO:0000313" key="3">
    <source>
        <dbReference type="Proteomes" id="UP000245207"/>
    </source>
</evidence>
<evidence type="ECO:0000259" key="1">
    <source>
        <dbReference type="Pfam" id="PF13519"/>
    </source>
</evidence>
<sequence length="262" mass="29039">MADQEEEEGTLIVVDNSWFMRSAASLGAYHNQIEAIELYCHAKLESNPKNAIGLYTATHSASHDSYLAPTSDIDKIMAYLHKGIRYSGDFYLSAAVPHSMLHIDQRREWSAFKHKRLLFFVGGHKSSKTALVSFVAAADNNGNSHIKHIQPGSSVPQIAETLSSYPPIIEIPRASMQQVEIAAAARKKLAKDKADRIKELHLLYLKGKNQAAPPEYLKGKNQAAPPPPPKAPQIYLRNKFDLLSLGTEKAMLAKGKKILMVR</sequence>
<feature type="domain" description="VWFA" evidence="1">
    <location>
        <begin position="10"/>
        <end position="123"/>
    </location>
</feature>
<proteinExistence type="predicted"/>
<gene>
    <name evidence="2" type="ORF">CTI12_AA522980</name>
</gene>
<reference evidence="2 3" key="1">
    <citation type="journal article" date="2018" name="Mol. Plant">
        <title>The genome of Artemisia annua provides insight into the evolution of Asteraceae family and artemisinin biosynthesis.</title>
        <authorList>
            <person name="Shen Q."/>
            <person name="Zhang L."/>
            <person name="Liao Z."/>
            <person name="Wang S."/>
            <person name="Yan T."/>
            <person name="Shi P."/>
            <person name="Liu M."/>
            <person name="Fu X."/>
            <person name="Pan Q."/>
            <person name="Wang Y."/>
            <person name="Lv Z."/>
            <person name="Lu X."/>
            <person name="Zhang F."/>
            <person name="Jiang W."/>
            <person name="Ma Y."/>
            <person name="Chen M."/>
            <person name="Hao X."/>
            <person name="Li L."/>
            <person name="Tang Y."/>
            <person name="Lv G."/>
            <person name="Zhou Y."/>
            <person name="Sun X."/>
            <person name="Brodelius P.E."/>
            <person name="Rose J.K.C."/>
            <person name="Tang K."/>
        </authorList>
    </citation>
    <scope>NUCLEOTIDE SEQUENCE [LARGE SCALE GENOMIC DNA]</scope>
    <source>
        <strain evidence="3">cv. Huhao1</strain>
        <tissue evidence="2">Leaf</tissue>
    </source>
</reference>
<keyword evidence="2" id="KW-0647">Proteasome</keyword>
<evidence type="ECO:0000313" key="2">
    <source>
        <dbReference type="EMBL" id="PWA44846.1"/>
    </source>
</evidence>
<dbReference type="InterPro" id="IPR002035">
    <property type="entry name" value="VWF_A"/>
</dbReference>
<dbReference type="GO" id="GO:0000502">
    <property type="term" value="C:proteasome complex"/>
    <property type="evidence" value="ECO:0007669"/>
    <property type="project" value="UniProtKB-KW"/>
</dbReference>
<dbReference type="EMBL" id="PKPP01011070">
    <property type="protein sequence ID" value="PWA44846.1"/>
    <property type="molecule type" value="Genomic_DNA"/>
</dbReference>
<keyword evidence="3" id="KW-1185">Reference proteome</keyword>
<dbReference type="SUPFAM" id="SSF53300">
    <property type="entry name" value="vWA-like"/>
    <property type="match status" value="1"/>
</dbReference>
<dbReference type="Proteomes" id="UP000245207">
    <property type="component" value="Unassembled WGS sequence"/>
</dbReference>
<comment type="caution">
    <text evidence="2">The sequence shown here is derived from an EMBL/GenBank/DDBJ whole genome shotgun (WGS) entry which is preliminary data.</text>
</comment>
<dbReference type="InterPro" id="IPR036465">
    <property type="entry name" value="vWFA_dom_sf"/>
</dbReference>
<dbReference type="Pfam" id="PF13519">
    <property type="entry name" value="VWA_2"/>
    <property type="match status" value="1"/>
</dbReference>
<protein>
    <submittedName>
        <fullName evidence="2">26S proteasome non-ATPase regulatory subunit 4</fullName>
    </submittedName>
</protein>
<dbReference type="AlphaFoldDB" id="A0A2U1L775"/>
<accession>A0A2U1L775</accession>
<dbReference type="OrthoDB" id="10655211at2759"/>